<dbReference type="Proteomes" id="UP001067235">
    <property type="component" value="Unassembled WGS sequence"/>
</dbReference>
<accession>A0ABT4N344</accession>
<gene>
    <name evidence="1" type="ORF">O4213_27065</name>
</gene>
<organism evidence="1 2">
    <name type="scientific">Gordonia rubripertincta</name>
    <name type="common">Rhodococcus corallinus</name>
    <dbReference type="NCBI Taxonomy" id="36822"/>
    <lineage>
        <taxon>Bacteria</taxon>
        <taxon>Bacillati</taxon>
        <taxon>Actinomycetota</taxon>
        <taxon>Actinomycetes</taxon>
        <taxon>Mycobacteriales</taxon>
        <taxon>Gordoniaceae</taxon>
        <taxon>Gordonia</taxon>
    </lineage>
</organism>
<evidence type="ECO:0000313" key="1">
    <source>
        <dbReference type="EMBL" id="MCZ4553678.1"/>
    </source>
</evidence>
<comment type="caution">
    <text evidence="1">The sequence shown here is derived from an EMBL/GenBank/DDBJ whole genome shotgun (WGS) entry which is preliminary data.</text>
</comment>
<dbReference type="RefSeq" id="WP_301574365.1">
    <property type="nucleotide sequence ID" value="NZ_JAPWIE010000011.1"/>
</dbReference>
<reference evidence="1" key="1">
    <citation type="submission" date="2022-12" db="EMBL/GenBank/DDBJ databases">
        <authorList>
            <person name="Krivoruchko A.V."/>
            <person name="Elkin A."/>
        </authorList>
    </citation>
    <scope>NUCLEOTIDE SEQUENCE</scope>
    <source>
        <strain evidence="1">IEGM 1388</strain>
    </source>
</reference>
<dbReference type="EMBL" id="JAPWIE010000011">
    <property type="protein sequence ID" value="MCZ4553678.1"/>
    <property type="molecule type" value="Genomic_DNA"/>
</dbReference>
<sequence>MTISQILEDTRQAIHQAVAAGNGTEQQRSAAHHAQSLANTILLDPAADSRDLGRARYYLEEAIGIQTLTTD</sequence>
<name>A0ABT4N344_GORRU</name>
<keyword evidence="2" id="KW-1185">Reference proteome</keyword>
<protein>
    <submittedName>
        <fullName evidence="1">Uncharacterized protein</fullName>
    </submittedName>
</protein>
<evidence type="ECO:0000313" key="2">
    <source>
        <dbReference type="Proteomes" id="UP001067235"/>
    </source>
</evidence>
<proteinExistence type="predicted"/>